<proteinExistence type="predicted"/>
<organism evidence="1">
    <name type="scientific">Solanum chacoense</name>
    <name type="common">Chaco potato</name>
    <dbReference type="NCBI Taxonomy" id="4108"/>
    <lineage>
        <taxon>Eukaryota</taxon>
        <taxon>Viridiplantae</taxon>
        <taxon>Streptophyta</taxon>
        <taxon>Embryophyta</taxon>
        <taxon>Tracheophyta</taxon>
        <taxon>Spermatophyta</taxon>
        <taxon>Magnoliopsida</taxon>
        <taxon>eudicotyledons</taxon>
        <taxon>Gunneridae</taxon>
        <taxon>Pentapetalae</taxon>
        <taxon>asterids</taxon>
        <taxon>lamiids</taxon>
        <taxon>Solanales</taxon>
        <taxon>Solanaceae</taxon>
        <taxon>Solanoideae</taxon>
        <taxon>Solaneae</taxon>
        <taxon>Solanum</taxon>
    </lineage>
</organism>
<sequence length="60" mass="6825">MKFMLILLLEVNHLCPWESLDRLLLLLHLDPYQRGGLSQAGDLVGLLQMIQTAYLKNMGS</sequence>
<dbReference type="AlphaFoldDB" id="A0A0V0GFJ8"/>
<reference evidence="1" key="1">
    <citation type="submission" date="2015-12" db="EMBL/GenBank/DDBJ databases">
        <title>Gene expression during late stages of embryo sac development: a critical building block for successful pollen-pistil interactions.</title>
        <authorList>
            <person name="Liu Y."/>
            <person name="Joly V."/>
            <person name="Sabar M."/>
            <person name="Matton D.P."/>
        </authorList>
    </citation>
    <scope>NUCLEOTIDE SEQUENCE</scope>
</reference>
<accession>A0A0V0GFJ8</accession>
<protein>
    <submittedName>
        <fullName evidence="1">Putative ovule protein</fullName>
    </submittedName>
</protein>
<evidence type="ECO:0000313" key="1">
    <source>
        <dbReference type="EMBL" id="JAP06654.1"/>
    </source>
</evidence>
<dbReference type="EMBL" id="GEDG01040657">
    <property type="protein sequence ID" value="JAP06654.1"/>
    <property type="molecule type" value="Transcribed_RNA"/>
</dbReference>
<name>A0A0V0GFJ8_SOLCH</name>